<dbReference type="KEGG" id="gtm:GT3921_10620"/>
<keyword evidence="2" id="KW-1185">Reference proteome</keyword>
<proteinExistence type="predicted"/>
<name>A0A226Q2D8_9BACL</name>
<dbReference type="Proteomes" id="UP000198378">
    <property type="component" value="Unassembled WGS sequence"/>
</dbReference>
<evidence type="ECO:0000313" key="2">
    <source>
        <dbReference type="Proteomes" id="UP000198378"/>
    </source>
</evidence>
<dbReference type="Gene3D" id="3.40.50.10170">
    <property type="match status" value="1"/>
</dbReference>
<dbReference type="AlphaFoldDB" id="A0A226Q2D8"/>
<organism evidence="1 2">
    <name type="scientific">Geobacillus thermocatenulatus</name>
    <dbReference type="NCBI Taxonomy" id="33938"/>
    <lineage>
        <taxon>Bacteria</taxon>
        <taxon>Bacillati</taxon>
        <taxon>Bacillota</taxon>
        <taxon>Bacilli</taxon>
        <taxon>Bacillales</taxon>
        <taxon>Anoxybacillaceae</taxon>
        <taxon>Geobacillus</taxon>
        <taxon>Geobacillus thermoleovorans group</taxon>
    </lineage>
</organism>
<dbReference type="Pfam" id="PF02645">
    <property type="entry name" value="DegV"/>
    <property type="match status" value="1"/>
</dbReference>
<accession>A0A226Q2D8</accession>
<gene>
    <name evidence="1" type="ORF">B9L19_09545</name>
</gene>
<comment type="caution">
    <text evidence="1">The sequence shown here is derived from an EMBL/GenBank/DDBJ whole genome shotgun (WGS) entry which is preliminary data.</text>
</comment>
<reference evidence="1 2" key="1">
    <citation type="submission" date="2017-05" db="EMBL/GenBank/DDBJ databases">
        <title>The genome sequence of Geobacillus thermocatenulatus DSM 730.</title>
        <authorList>
            <person name="Ramaloko W.T."/>
            <person name="Koen N."/>
            <person name="Polliack S."/>
            <person name="Aliyu H."/>
            <person name="Lebre P."/>
            <person name="Mohr T."/>
            <person name="Oswald F."/>
            <person name="Zwick M."/>
            <person name="Neumann A."/>
            <person name="Syldatk C."/>
            <person name="Cowan D."/>
            <person name="De Maayer P."/>
        </authorList>
    </citation>
    <scope>NUCLEOTIDE SEQUENCE [LARGE SCALE GENOMIC DNA]</scope>
    <source>
        <strain evidence="1 2">BGSC 93A1</strain>
    </source>
</reference>
<dbReference type="EMBL" id="NEWK01000002">
    <property type="protein sequence ID" value="OXB85850.1"/>
    <property type="molecule type" value="Genomic_DNA"/>
</dbReference>
<dbReference type="RefSeq" id="WP_025950663.1">
    <property type="nucleotide sequence ID" value="NZ_CP018058.1"/>
</dbReference>
<protein>
    <submittedName>
        <fullName evidence="1">Uncharacterized protein</fullName>
    </submittedName>
</protein>
<dbReference type="InterPro" id="IPR003797">
    <property type="entry name" value="DegV"/>
</dbReference>
<dbReference type="SUPFAM" id="SSF82549">
    <property type="entry name" value="DAK1/DegV-like"/>
    <property type="match status" value="1"/>
</dbReference>
<dbReference type="PROSITE" id="PS51482">
    <property type="entry name" value="DEGV"/>
    <property type="match status" value="1"/>
</dbReference>
<sequence length="59" mass="6465">MKSIKIVTDSTVDVPFSVLAEHGVEVVPLHLTVDGEALIDRVTITPEQFMAKMKAVLDE</sequence>
<evidence type="ECO:0000313" key="1">
    <source>
        <dbReference type="EMBL" id="OXB85850.1"/>
    </source>
</evidence>